<gene>
    <name evidence="3" type="ORF">TCON_1902</name>
</gene>
<evidence type="ECO:0000256" key="2">
    <source>
        <dbReference type="SAM" id="Phobius"/>
    </source>
</evidence>
<accession>A0ABQ7HXI5</accession>
<keyword evidence="2" id="KW-0812">Transmembrane</keyword>
<proteinExistence type="predicted"/>
<dbReference type="Proteomes" id="UP001516464">
    <property type="component" value="Unassembled WGS sequence"/>
</dbReference>
<evidence type="ECO:0000256" key="1">
    <source>
        <dbReference type="SAM" id="Coils"/>
    </source>
</evidence>
<keyword evidence="2" id="KW-1133">Transmembrane helix</keyword>
<feature type="transmembrane region" description="Helical" evidence="2">
    <location>
        <begin position="6"/>
        <end position="26"/>
    </location>
</feature>
<name>A0ABQ7HXI5_9MICR</name>
<evidence type="ECO:0000313" key="4">
    <source>
        <dbReference type="Proteomes" id="UP001516464"/>
    </source>
</evidence>
<organism evidence="3 4">
    <name type="scientific">Astathelohania contejeani</name>
    <dbReference type="NCBI Taxonomy" id="164912"/>
    <lineage>
        <taxon>Eukaryota</taxon>
        <taxon>Fungi</taxon>
        <taxon>Fungi incertae sedis</taxon>
        <taxon>Microsporidia</taxon>
        <taxon>Astathelohaniidae</taxon>
        <taxon>Astathelohania</taxon>
    </lineage>
</organism>
<keyword evidence="4" id="KW-1185">Reference proteome</keyword>
<keyword evidence="2" id="KW-0472">Membrane</keyword>
<feature type="coiled-coil region" evidence="1">
    <location>
        <begin position="139"/>
        <end position="166"/>
    </location>
</feature>
<sequence>MNIKRISAIIISAIMLLTTVLFIIPYNMVKSKEESILNQIAKVKPISSIENNTMINDNVVCINIINDVVKHEDNIWKIYDKSIKWVEKIHSDLAYSINSQTKYENEDYIRELENTITSLKNKKHTTSLHDYIFESQMLTDKIKSLIDRFENQLINLKNNFLNDKKEMLGHVNASHRTYRKIDRFDKAIRLISSKIQNGHEIKRSLTSDDKK</sequence>
<dbReference type="EMBL" id="SBIQ01000163">
    <property type="protein sequence ID" value="KAF7682885.1"/>
    <property type="molecule type" value="Genomic_DNA"/>
</dbReference>
<protein>
    <submittedName>
        <fullName evidence="3">Uncharacterized protein</fullName>
    </submittedName>
</protein>
<reference evidence="3 4" key="1">
    <citation type="submission" date="2019-01" db="EMBL/GenBank/DDBJ databases">
        <title>Genomes sequencing and comparative genomics of infectious freshwater microsporidia, Cucumispora dikerogammari and Thelohania contejeani.</title>
        <authorList>
            <person name="Cormier A."/>
            <person name="Giraud I."/>
            <person name="Wattier R."/>
            <person name="Teixeira M."/>
            <person name="Grandjean F."/>
            <person name="Rigaud T."/>
            <person name="Cordaux R."/>
        </authorList>
    </citation>
    <scope>NUCLEOTIDE SEQUENCE [LARGE SCALE GENOMIC DNA]</scope>
    <source>
        <strain evidence="3">T1</strain>
        <tissue evidence="3">Spores</tissue>
    </source>
</reference>
<evidence type="ECO:0000313" key="3">
    <source>
        <dbReference type="EMBL" id="KAF7682885.1"/>
    </source>
</evidence>
<keyword evidence="1" id="KW-0175">Coiled coil</keyword>
<comment type="caution">
    <text evidence="3">The sequence shown here is derived from an EMBL/GenBank/DDBJ whole genome shotgun (WGS) entry which is preliminary data.</text>
</comment>